<keyword evidence="6 12" id="KW-0201">Cytochrome c-type biogenesis</keyword>
<feature type="region of interest" description="Disordered" evidence="14">
    <location>
        <begin position="143"/>
        <end position="178"/>
    </location>
</feature>
<evidence type="ECO:0000256" key="9">
    <source>
        <dbReference type="ARBA" id="ARBA00023004"/>
    </source>
</evidence>
<dbReference type="GO" id="GO:0005886">
    <property type="term" value="C:plasma membrane"/>
    <property type="evidence" value="ECO:0007669"/>
    <property type="project" value="UniProtKB-SubCell"/>
</dbReference>
<evidence type="ECO:0000256" key="14">
    <source>
        <dbReference type="SAM" id="MobiDB-lite"/>
    </source>
</evidence>
<keyword evidence="7 12" id="KW-0735">Signal-anchor</keyword>
<organism evidence="15 16">
    <name type="scientific">Muricoccus roseus</name>
    <dbReference type="NCBI Taxonomy" id="198092"/>
    <lineage>
        <taxon>Bacteria</taxon>
        <taxon>Pseudomonadati</taxon>
        <taxon>Pseudomonadota</taxon>
        <taxon>Alphaproteobacteria</taxon>
        <taxon>Acetobacterales</taxon>
        <taxon>Roseomonadaceae</taxon>
        <taxon>Muricoccus</taxon>
    </lineage>
</organism>
<keyword evidence="10 12" id="KW-0472">Membrane</keyword>
<sequence length="178" mass="18769">MSGAVAAPKRGGMGLAASRRRRRLWVLLLCGLGLGAAAALALTAFRDNLVFFRSPSDIVAMPAPDGRAFRLGGLVEAGSVVRDGAEARFRVTDGAHTIAVSYRGVLPDLFREGQGVVALGKLGPDGHFTASEVLARHDESYMPPEVKDALERSGHWNPEQGAPPPASGWNTMQPRTGG</sequence>
<evidence type="ECO:0000256" key="3">
    <source>
        <dbReference type="ARBA" id="ARBA00022617"/>
    </source>
</evidence>
<dbReference type="STRING" id="198092.SAMN02745194_01906"/>
<evidence type="ECO:0000256" key="12">
    <source>
        <dbReference type="HAMAP-Rule" id="MF_01959"/>
    </source>
</evidence>
<keyword evidence="2 12" id="KW-1003">Cell membrane</keyword>
<feature type="compositionally biased region" description="Basic and acidic residues" evidence="14">
    <location>
        <begin position="143"/>
        <end position="154"/>
    </location>
</feature>
<dbReference type="NCBIfam" id="NF009731">
    <property type="entry name" value="PRK13254.1-5"/>
    <property type="match status" value="1"/>
</dbReference>
<dbReference type="Gene3D" id="2.40.50.140">
    <property type="entry name" value="Nucleic acid-binding proteins"/>
    <property type="match status" value="1"/>
</dbReference>
<dbReference type="Proteomes" id="UP000184387">
    <property type="component" value="Unassembled WGS sequence"/>
</dbReference>
<feature type="binding site" description="axial binding residue" evidence="12 13">
    <location>
        <position position="141"/>
    </location>
    <ligand>
        <name>heme</name>
        <dbReference type="ChEBI" id="CHEBI:30413"/>
    </ligand>
    <ligandPart>
        <name>Fe</name>
        <dbReference type="ChEBI" id="CHEBI:18248"/>
    </ligandPart>
</feature>
<evidence type="ECO:0000256" key="8">
    <source>
        <dbReference type="ARBA" id="ARBA00022989"/>
    </source>
</evidence>
<dbReference type="AlphaFoldDB" id="A0A1M6H2W9"/>
<dbReference type="InterPro" id="IPR004329">
    <property type="entry name" value="CcmE"/>
</dbReference>
<dbReference type="GO" id="GO:0020037">
    <property type="term" value="F:heme binding"/>
    <property type="evidence" value="ECO:0007669"/>
    <property type="project" value="InterPro"/>
</dbReference>
<evidence type="ECO:0000256" key="6">
    <source>
        <dbReference type="ARBA" id="ARBA00022748"/>
    </source>
</evidence>
<dbReference type="EMBL" id="FQZF01000009">
    <property type="protein sequence ID" value="SHJ16504.1"/>
    <property type="molecule type" value="Genomic_DNA"/>
</dbReference>
<evidence type="ECO:0000313" key="16">
    <source>
        <dbReference type="Proteomes" id="UP000184387"/>
    </source>
</evidence>
<dbReference type="InterPro" id="IPR036127">
    <property type="entry name" value="CcmE-like_sf"/>
</dbReference>
<name>A0A1M6H2W9_9PROT</name>
<dbReference type="Pfam" id="PF03100">
    <property type="entry name" value="CcmE"/>
    <property type="match status" value="1"/>
</dbReference>
<keyword evidence="9 12" id="KW-0408">Iron</keyword>
<feature type="binding site" description="covalent" evidence="12 13">
    <location>
        <position position="137"/>
    </location>
    <ligand>
        <name>heme</name>
        <dbReference type="ChEBI" id="CHEBI:30413"/>
    </ligand>
</feature>
<dbReference type="PANTHER" id="PTHR34128:SF2">
    <property type="entry name" value="CYTOCHROME C-TYPE BIOGENESIS PROTEIN CCME HOMOLOG, MITOCHONDRIAL"/>
    <property type="match status" value="1"/>
</dbReference>
<dbReference type="GO" id="GO:0017004">
    <property type="term" value="P:cytochrome complex assembly"/>
    <property type="evidence" value="ECO:0007669"/>
    <property type="project" value="UniProtKB-KW"/>
</dbReference>
<feature type="topological domain" description="Cytoplasmic" evidence="12">
    <location>
        <begin position="1"/>
        <end position="23"/>
    </location>
</feature>
<evidence type="ECO:0000256" key="7">
    <source>
        <dbReference type="ARBA" id="ARBA00022968"/>
    </source>
</evidence>
<accession>A0A1M6H2W9</accession>
<evidence type="ECO:0000256" key="1">
    <source>
        <dbReference type="ARBA" id="ARBA00004533"/>
    </source>
</evidence>
<protein>
    <recommendedName>
        <fullName evidence="12">Cytochrome c-type biogenesis protein CcmE</fullName>
    </recommendedName>
    <alternativeName>
        <fullName evidence="12">Cytochrome c maturation protein E</fullName>
    </alternativeName>
    <alternativeName>
        <fullName evidence="12">Heme chaperone CcmE</fullName>
    </alternativeName>
</protein>
<keyword evidence="5 12" id="KW-0479">Metal-binding</keyword>
<feature type="compositionally biased region" description="Polar residues" evidence="14">
    <location>
        <begin position="168"/>
        <end position="178"/>
    </location>
</feature>
<dbReference type="NCBIfam" id="NF009727">
    <property type="entry name" value="PRK13254.1-1"/>
    <property type="match status" value="1"/>
</dbReference>
<dbReference type="GO" id="GO:0017003">
    <property type="term" value="P:protein-heme linkage"/>
    <property type="evidence" value="ECO:0007669"/>
    <property type="project" value="UniProtKB-UniRule"/>
</dbReference>
<evidence type="ECO:0000256" key="13">
    <source>
        <dbReference type="PIRSR" id="PIRSR604329-50"/>
    </source>
</evidence>
<keyword evidence="8 12" id="KW-1133">Transmembrane helix</keyword>
<evidence type="ECO:0000256" key="2">
    <source>
        <dbReference type="ARBA" id="ARBA00022475"/>
    </source>
</evidence>
<evidence type="ECO:0000256" key="4">
    <source>
        <dbReference type="ARBA" id="ARBA00022692"/>
    </source>
</evidence>
<evidence type="ECO:0000256" key="11">
    <source>
        <dbReference type="ARBA" id="ARBA00056663"/>
    </source>
</evidence>
<dbReference type="FunFam" id="2.40.50.140:FF:000104">
    <property type="entry name" value="Cytochrome c-type biogenesis protein CcmE"/>
    <property type="match status" value="1"/>
</dbReference>
<keyword evidence="3 12" id="KW-0349">Heme</keyword>
<comment type="subcellular location">
    <subcellularLocation>
        <location evidence="1">Cell inner membrane</location>
    </subcellularLocation>
    <subcellularLocation>
        <location evidence="12">Cell membrane</location>
        <topology evidence="12">Single-pass type II membrane protein</topology>
    </subcellularLocation>
</comment>
<dbReference type="NCBIfam" id="NF009729">
    <property type="entry name" value="PRK13254.1-3"/>
    <property type="match status" value="1"/>
</dbReference>
<evidence type="ECO:0000256" key="5">
    <source>
        <dbReference type="ARBA" id="ARBA00022723"/>
    </source>
</evidence>
<dbReference type="PANTHER" id="PTHR34128">
    <property type="entry name" value="CYTOCHROME C-TYPE BIOGENESIS PROTEIN CCME HOMOLOG, MITOCHONDRIAL"/>
    <property type="match status" value="1"/>
</dbReference>
<comment type="similarity">
    <text evidence="12">Belongs to the CcmE/CycJ family.</text>
</comment>
<evidence type="ECO:0000313" key="15">
    <source>
        <dbReference type="EMBL" id="SHJ16504.1"/>
    </source>
</evidence>
<evidence type="ECO:0000256" key="10">
    <source>
        <dbReference type="ARBA" id="ARBA00023136"/>
    </source>
</evidence>
<dbReference type="HAMAP" id="MF_01959">
    <property type="entry name" value="CcmE"/>
    <property type="match status" value="1"/>
</dbReference>
<comment type="function">
    <text evidence="11 12">Heme chaperone required for the biogenesis of c-type cytochromes. Transiently binds heme delivered by CcmC and transfers the heme to apo-cytochromes in a process facilitated by CcmF and CcmH.</text>
</comment>
<feature type="topological domain" description="Extracellular" evidence="12">
    <location>
        <begin position="45"/>
        <end position="178"/>
    </location>
</feature>
<dbReference type="SUPFAM" id="SSF82093">
    <property type="entry name" value="Heme chaperone CcmE"/>
    <property type="match status" value="1"/>
</dbReference>
<proteinExistence type="inferred from homology"/>
<dbReference type="GO" id="GO:0046872">
    <property type="term" value="F:metal ion binding"/>
    <property type="evidence" value="ECO:0007669"/>
    <property type="project" value="UniProtKB-KW"/>
</dbReference>
<reference evidence="15 16" key="1">
    <citation type="submission" date="2016-11" db="EMBL/GenBank/DDBJ databases">
        <authorList>
            <person name="Jaros S."/>
            <person name="Januszkiewicz K."/>
            <person name="Wedrychowicz H."/>
        </authorList>
    </citation>
    <scope>NUCLEOTIDE SEQUENCE [LARGE SCALE GENOMIC DNA]</scope>
    <source>
        <strain evidence="15 16">DSM 14916</strain>
    </source>
</reference>
<gene>
    <name evidence="12" type="primary">ccmE</name>
    <name evidence="12" type="synonym">cycJ</name>
    <name evidence="15" type="ORF">SAMN02745194_01906</name>
</gene>
<dbReference type="InterPro" id="IPR012340">
    <property type="entry name" value="NA-bd_OB-fold"/>
</dbReference>
<keyword evidence="16" id="KW-1185">Reference proteome</keyword>
<keyword evidence="4 12" id="KW-0812">Transmembrane</keyword>